<feature type="transmembrane region" description="Helical" evidence="1">
    <location>
        <begin position="31"/>
        <end position="48"/>
    </location>
</feature>
<proteinExistence type="predicted"/>
<accession>A0ABU5I367</accession>
<dbReference type="RefSeq" id="WP_322187278.1">
    <property type="nucleotide sequence ID" value="NZ_JAXLPB010000003.1"/>
</dbReference>
<comment type="caution">
    <text evidence="2">The sequence shown here is derived from an EMBL/GenBank/DDBJ whole genome shotgun (WGS) entry which is preliminary data.</text>
</comment>
<dbReference type="EMBL" id="JAXLPB010000003">
    <property type="protein sequence ID" value="MDY8109792.1"/>
    <property type="molecule type" value="Genomic_DNA"/>
</dbReference>
<reference evidence="2 3" key="1">
    <citation type="submission" date="2023-12" db="EMBL/GenBank/DDBJ databases">
        <title>Description of Novel Strain Fulvimarina sp. 2208YS6-2-32 isolated from Uroteuthis (Photololigo) edulis.</title>
        <authorList>
            <person name="Park J.-S."/>
        </authorList>
    </citation>
    <scope>NUCLEOTIDE SEQUENCE [LARGE SCALE GENOMIC DNA]</scope>
    <source>
        <strain evidence="2 3">2208YS6-2-32</strain>
    </source>
</reference>
<keyword evidence="1" id="KW-1133">Transmembrane helix</keyword>
<protein>
    <submittedName>
        <fullName evidence="2">Uncharacterized protein</fullName>
    </submittedName>
</protein>
<evidence type="ECO:0000313" key="2">
    <source>
        <dbReference type="EMBL" id="MDY8109792.1"/>
    </source>
</evidence>
<keyword evidence="3" id="KW-1185">Reference proteome</keyword>
<gene>
    <name evidence="2" type="ORF">U0C82_11640</name>
</gene>
<keyword evidence="1" id="KW-0472">Membrane</keyword>
<name>A0ABU5I367_9HYPH</name>
<organism evidence="2 3">
    <name type="scientific">Fulvimarina uroteuthidis</name>
    <dbReference type="NCBI Taxonomy" id="3098149"/>
    <lineage>
        <taxon>Bacteria</taxon>
        <taxon>Pseudomonadati</taxon>
        <taxon>Pseudomonadota</taxon>
        <taxon>Alphaproteobacteria</taxon>
        <taxon>Hyphomicrobiales</taxon>
        <taxon>Aurantimonadaceae</taxon>
        <taxon>Fulvimarina</taxon>
    </lineage>
</organism>
<evidence type="ECO:0000256" key="1">
    <source>
        <dbReference type="SAM" id="Phobius"/>
    </source>
</evidence>
<feature type="transmembrane region" description="Helical" evidence="1">
    <location>
        <begin position="7"/>
        <end position="25"/>
    </location>
</feature>
<dbReference type="Proteomes" id="UP001294412">
    <property type="component" value="Unassembled WGS sequence"/>
</dbReference>
<keyword evidence="1" id="KW-0812">Transmembrane</keyword>
<sequence>MSLEKFLSIVAFILLCVFLSFLIRYVPLLDLGAVLAVTLLLAAYDLFIHKPE</sequence>
<evidence type="ECO:0000313" key="3">
    <source>
        <dbReference type="Proteomes" id="UP001294412"/>
    </source>
</evidence>